<evidence type="ECO:0000313" key="4">
    <source>
        <dbReference type="EMBL" id="CUQ68107.1"/>
    </source>
</evidence>
<dbReference type="SUPFAM" id="SSF111384">
    <property type="entry name" value="OmpH-like"/>
    <property type="match status" value="1"/>
</dbReference>
<evidence type="ECO:0000256" key="2">
    <source>
        <dbReference type="ARBA" id="ARBA00022729"/>
    </source>
</evidence>
<accession>A0A0S4L040</accession>
<name>A0A0S4L040_9BACT</name>
<dbReference type="InterPro" id="IPR024930">
    <property type="entry name" value="Skp_dom_sf"/>
</dbReference>
<dbReference type="RefSeq" id="WP_062487177.1">
    <property type="nucleotide sequence ID" value="NZ_LN885086.1"/>
</dbReference>
<comment type="similarity">
    <text evidence="1">Belongs to the Skp family.</text>
</comment>
<gene>
    <name evidence="4" type="ORF">NITINOP_3135</name>
</gene>
<dbReference type="Gene3D" id="3.30.910.20">
    <property type="entry name" value="Skp domain"/>
    <property type="match status" value="1"/>
</dbReference>
<proteinExistence type="inferred from homology"/>
<feature type="chain" id="PRO_5006623649" evidence="3">
    <location>
        <begin position="25"/>
        <end position="179"/>
    </location>
</feature>
<dbReference type="GO" id="GO:0050821">
    <property type="term" value="P:protein stabilization"/>
    <property type="evidence" value="ECO:0007669"/>
    <property type="project" value="TreeGrafter"/>
</dbReference>
<dbReference type="AlphaFoldDB" id="A0A0S4L040"/>
<keyword evidence="5" id="KW-1185">Reference proteome</keyword>
<dbReference type="InterPro" id="IPR005632">
    <property type="entry name" value="Chaperone_Skp"/>
</dbReference>
<dbReference type="OrthoDB" id="9784172at2"/>
<dbReference type="SMART" id="SM00935">
    <property type="entry name" value="OmpH"/>
    <property type="match status" value="1"/>
</dbReference>
<dbReference type="EMBL" id="LN885086">
    <property type="protein sequence ID" value="CUQ68107.1"/>
    <property type="molecule type" value="Genomic_DNA"/>
</dbReference>
<keyword evidence="2 3" id="KW-0732">Signal</keyword>
<dbReference type="KEGG" id="nio:NITINOP_3135"/>
<dbReference type="GO" id="GO:0005829">
    <property type="term" value="C:cytosol"/>
    <property type="evidence" value="ECO:0007669"/>
    <property type="project" value="TreeGrafter"/>
</dbReference>
<organism evidence="4 5">
    <name type="scientific">Candidatus Nitrospira inopinata</name>
    <dbReference type="NCBI Taxonomy" id="1715989"/>
    <lineage>
        <taxon>Bacteria</taxon>
        <taxon>Pseudomonadati</taxon>
        <taxon>Nitrospirota</taxon>
        <taxon>Nitrospiria</taxon>
        <taxon>Nitrospirales</taxon>
        <taxon>Nitrospiraceae</taxon>
        <taxon>Nitrospira</taxon>
    </lineage>
</organism>
<sequence>MKKAGIVAIAGIFMTAVSISWGHAASSAKVGVMDTQAVMEKSKAGKAALDSVRSYSMTRQKIIDGDEQELKELQQALEDPNGKLSETARQEKQELFQSKLAAYDRRIQDFNREIQEKQRSMVEEYGKKIAEAAKAVAQKEGYTAILDKGNEALFRIVLYHKPTLDVTDLVIKEFDRQNH</sequence>
<reference evidence="5" key="1">
    <citation type="submission" date="2015-09" db="EMBL/GenBank/DDBJ databases">
        <authorList>
            <person name="Daims H."/>
        </authorList>
    </citation>
    <scope>NUCLEOTIDE SEQUENCE [LARGE SCALE GENOMIC DNA]</scope>
</reference>
<evidence type="ECO:0000256" key="3">
    <source>
        <dbReference type="SAM" id="SignalP"/>
    </source>
</evidence>
<dbReference type="STRING" id="1715989.NITINOP_3135"/>
<evidence type="ECO:0000256" key="1">
    <source>
        <dbReference type="ARBA" id="ARBA00009091"/>
    </source>
</evidence>
<dbReference type="PANTHER" id="PTHR35089">
    <property type="entry name" value="CHAPERONE PROTEIN SKP"/>
    <property type="match status" value="1"/>
</dbReference>
<dbReference type="Pfam" id="PF03938">
    <property type="entry name" value="OmpH"/>
    <property type="match status" value="1"/>
</dbReference>
<feature type="signal peptide" evidence="3">
    <location>
        <begin position="1"/>
        <end position="24"/>
    </location>
</feature>
<dbReference type="Proteomes" id="UP000066284">
    <property type="component" value="Chromosome 1"/>
</dbReference>
<dbReference type="PANTHER" id="PTHR35089:SF1">
    <property type="entry name" value="CHAPERONE PROTEIN SKP"/>
    <property type="match status" value="1"/>
</dbReference>
<protein>
    <submittedName>
        <fullName evidence="4">Putative Outer membrane chaperone Skp</fullName>
    </submittedName>
</protein>
<dbReference type="GO" id="GO:0051082">
    <property type="term" value="F:unfolded protein binding"/>
    <property type="evidence" value="ECO:0007669"/>
    <property type="project" value="InterPro"/>
</dbReference>
<evidence type="ECO:0000313" key="5">
    <source>
        <dbReference type="Proteomes" id="UP000066284"/>
    </source>
</evidence>